<keyword evidence="2" id="KW-0274">FAD</keyword>
<dbReference type="STRING" id="366584.SAMN05216377_12043"/>
<keyword evidence="3" id="KW-0560">Oxidoreductase</keyword>
<proteinExistence type="predicted"/>
<dbReference type="RefSeq" id="WP_093089204.1">
    <property type="nucleotide sequence ID" value="NZ_FNBE01000020.1"/>
</dbReference>
<sequence length="293" mass="30514">MKPAPFGHVRASTLDQAVETLVAEDGDAKVLAGGQSLVPLLAMRLAQPTTLVDLGGLRELDYIRDEGDHVEIGAMTRSRAVETSPLVATALPLLPAALRHVGHVTIRNRGTLGGSVAHADPAAEAPSVLRALDAEIIATGPGGRRTIAAADFFQGFLFSALEPDEILTAIRIPRQPAGTVVAVEEFARRHGDFALVAVLGAARLDPSGEIAEVRLSVAGAANTPLRADAAERLLTGQAPTPDVIAAAATAVAEATDPAADIHAPAEYRRHLAAVLTRRCLHRLFAHAERSAAA</sequence>
<dbReference type="PROSITE" id="PS51387">
    <property type="entry name" value="FAD_PCMH"/>
    <property type="match status" value="1"/>
</dbReference>
<dbReference type="PANTHER" id="PTHR42659">
    <property type="entry name" value="XANTHINE DEHYDROGENASE SUBUNIT C-RELATED"/>
    <property type="match status" value="1"/>
</dbReference>
<dbReference type="OrthoDB" id="9793944at2"/>
<organism evidence="5 6">
    <name type="scientific">Pseudonocardia oroxyli</name>
    <dbReference type="NCBI Taxonomy" id="366584"/>
    <lineage>
        <taxon>Bacteria</taxon>
        <taxon>Bacillati</taxon>
        <taxon>Actinomycetota</taxon>
        <taxon>Actinomycetes</taxon>
        <taxon>Pseudonocardiales</taxon>
        <taxon>Pseudonocardiaceae</taxon>
        <taxon>Pseudonocardia</taxon>
    </lineage>
</organism>
<dbReference type="Gene3D" id="3.30.43.10">
    <property type="entry name" value="Uridine Diphospho-n-acetylenolpyruvylglucosamine Reductase, domain 2"/>
    <property type="match status" value="1"/>
</dbReference>
<dbReference type="Gene3D" id="3.30.465.10">
    <property type="match status" value="1"/>
</dbReference>
<dbReference type="InterPro" id="IPR002346">
    <property type="entry name" value="Mopterin_DH_FAD-bd"/>
</dbReference>
<dbReference type="GO" id="GO:0016491">
    <property type="term" value="F:oxidoreductase activity"/>
    <property type="evidence" value="ECO:0007669"/>
    <property type="project" value="UniProtKB-KW"/>
</dbReference>
<accession>A0A1G8AHC3</accession>
<feature type="domain" description="FAD-binding PCMH-type" evidence="4">
    <location>
        <begin position="1"/>
        <end position="177"/>
    </location>
</feature>
<dbReference type="GO" id="GO:0071949">
    <property type="term" value="F:FAD binding"/>
    <property type="evidence" value="ECO:0007669"/>
    <property type="project" value="InterPro"/>
</dbReference>
<keyword evidence="1" id="KW-0285">Flavoprotein</keyword>
<dbReference type="InterPro" id="IPR036683">
    <property type="entry name" value="CO_DH_flav_C_dom_sf"/>
</dbReference>
<dbReference type="Proteomes" id="UP000198967">
    <property type="component" value="Unassembled WGS sequence"/>
</dbReference>
<dbReference type="AlphaFoldDB" id="A0A1G8AHC3"/>
<dbReference type="SMART" id="SM01092">
    <property type="entry name" value="CO_deh_flav_C"/>
    <property type="match status" value="1"/>
</dbReference>
<gene>
    <name evidence="5" type="ORF">SAMN05216377_12043</name>
</gene>
<dbReference type="InterPro" id="IPR016166">
    <property type="entry name" value="FAD-bd_PCMH"/>
</dbReference>
<dbReference type="PANTHER" id="PTHR42659:SF2">
    <property type="entry name" value="XANTHINE DEHYDROGENASE SUBUNIT C-RELATED"/>
    <property type="match status" value="1"/>
</dbReference>
<dbReference type="InterPro" id="IPR016167">
    <property type="entry name" value="FAD-bd_PCMH_sub1"/>
</dbReference>
<protein>
    <submittedName>
        <fullName evidence="5">Carbon-monoxide dehydrogenase medium subunit</fullName>
    </submittedName>
</protein>
<reference evidence="5 6" key="1">
    <citation type="submission" date="2016-10" db="EMBL/GenBank/DDBJ databases">
        <authorList>
            <person name="de Groot N.N."/>
        </authorList>
    </citation>
    <scope>NUCLEOTIDE SEQUENCE [LARGE SCALE GENOMIC DNA]</scope>
    <source>
        <strain evidence="5 6">CGMCC 4.3143</strain>
    </source>
</reference>
<dbReference type="Pfam" id="PF00941">
    <property type="entry name" value="FAD_binding_5"/>
    <property type="match status" value="1"/>
</dbReference>
<evidence type="ECO:0000313" key="6">
    <source>
        <dbReference type="Proteomes" id="UP000198967"/>
    </source>
</evidence>
<dbReference type="InterPro" id="IPR005107">
    <property type="entry name" value="CO_DH_flav_C"/>
</dbReference>
<dbReference type="InterPro" id="IPR016169">
    <property type="entry name" value="FAD-bd_PCMH_sub2"/>
</dbReference>
<dbReference type="EMBL" id="FNBE01000020">
    <property type="protein sequence ID" value="SDH20301.1"/>
    <property type="molecule type" value="Genomic_DNA"/>
</dbReference>
<name>A0A1G8AHC3_PSEOR</name>
<dbReference type="SUPFAM" id="SSF56176">
    <property type="entry name" value="FAD-binding/transporter-associated domain-like"/>
    <property type="match status" value="1"/>
</dbReference>
<keyword evidence="6" id="KW-1185">Reference proteome</keyword>
<dbReference type="InterPro" id="IPR051312">
    <property type="entry name" value="Diverse_Substr_Oxidored"/>
</dbReference>
<evidence type="ECO:0000256" key="3">
    <source>
        <dbReference type="ARBA" id="ARBA00023002"/>
    </source>
</evidence>
<dbReference type="FunFam" id="3.30.465.10:FF:000017">
    <property type="entry name" value="Xanthine dehydrogenase, FAD binding subunit"/>
    <property type="match status" value="1"/>
</dbReference>
<dbReference type="InterPro" id="IPR036318">
    <property type="entry name" value="FAD-bd_PCMH-like_sf"/>
</dbReference>
<evidence type="ECO:0000256" key="1">
    <source>
        <dbReference type="ARBA" id="ARBA00022630"/>
    </source>
</evidence>
<evidence type="ECO:0000313" key="5">
    <source>
        <dbReference type="EMBL" id="SDH20301.1"/>
    </source>
</evidence>
<evidence type="ECO:0000256" key="2">
    <source>
        <dbReference type="ARBA" id="ARBA00022827"/>
    </source>
</evidence>
<evidence type="ECO:0000259" key="4">
    <source>
        <dbReference type="PROSITE" id="PS51387"/>
    </source>
</evidence>
<dbReference type="Gene3D" id="3.30.390.50">
    <property type="entry name" value="CO dehydrogenase flavoprotein, C-terminal domain"/>
    <property type="match status" value="1"/>
</dbReference>
<dbReference type="SUPFAM" id="SSF55447">
    <property type="entry name" value="CO dehydrogenase flavoprotein C-terminal domain-like"/>
    <property type="match status" value="1"/>
</dbReference>
<dbReference type="Pfam" id="PF03450">
    <property type="entry name" value="CO_deh_flav_C"/>
    <property type="match status" value="1"/>
</dbReference>